<dbReference type="InterPro" id="IPR045174">
    <property type="entry name" value="Dof"/>
</dbReference>
<dbReference type="GO" id="GO:0003677">
    <property type="term" value="F:DNA binding"/>
    <property type="evidence" value="ECO:0007669"/>
    <property type="project" value="UniProtKB-UniRule"/>
</dbReference>
<dbReference type="PROSITE" id="PS50884">
    <property type="entry name" value="ZF_DOF_2"/>
    <property type="match status" value="1"/>
</dbReference>
<evidence type="ECO:0000313" key="12">
    <source>
        <dbReference type="EMBL" id="KAJ6735638.1"/>
    </source>
</evidence>
<evidence type="ECO:0000256" key="2">
    <source>
        <dbReference type="ARBA" id="ARBA00022771"/>
    </source>
</evidence>
<reference evidence="12" key="3">
    <citation type="journal article" date="2023" name="Int. J. Mol. Sci.">
        <title>De Novo Assembly and Annotation of 11 Diverse Shrub Willow (Salix) Genomes Reveals Novel Gene Organization in Sex-Linked Regions.</title>
        <authorList>
            <person name="Hyden B."/>
            <person name="Feng K."/>
            <person name="Yates T.B."/>
            <person name="Jawdy S."/>
            <person name="Cereghino C."/>
            <person name="Smart L.B."/>
            <person name="Muchero W."/>
        </authorList>
    </citation>
    <scope>NUCLEOTIDE SEQUENCE [LARGE SCALE GENOMIC DNA]</scope>
    <source>
        <tissue evidence="12">Shoot tip</tissue>
    </source>
</reference>
<keyword evidence="14" id="KW-1185">Reference proteome</keyword>
<comment type="subcellular location">
    <subcellularLocation>
        <location evidence="8 9">Nucleus</location>
    </subcellularLocation>
</comment>
<dbReference type="PANTHER" id="PTHR31992">
    <property type="entry name" value="DOF ZINC FINGER PROTEIN DOF1.4-RELATED"/>
    <property type="match status" value="1"/>
</dbReference>
<dbReference type="AlphaFoldDB" id="A0A6N2M412"/>
<reference evidence="13" key="1">
    <citation type="submission" date="2019-03" db="EMBL/GenBank/DDBJ databases">
        <authorList>
            <person name="Mank J."/>
            <person name="Almeida P."/>
        </authorList>
    </citation>
    <scope>NUCLEOTIDE SEQUENCE</scope>
    <source>
        <strain evidence="13">78183</strain>
    </source>
</reference>
<keyword evidence="4 9" id="KW-0805">Transcription regulation</keyword>
<evidence type="ECO:0000256" key="8">
    <source>
        <dbReference type="PROSITE-ProRule" id="PRU00071"/>
    </source>
</evidence>
<dbReference type="PROSITE" id="PS01361">
    <property type="entry name" value="ZF_DOF_1"/>
    <property type="match status" value="1"/>
</dbReference>
<dbReference type="GO" id="GO:0008270">
    <property type="term" value="F:zinc ion binding"/>
    <property type="evidence" value="ECO:0007669"/>
    <property type="project" value="UniProtKB-KW"/>
</dbReference>
<dbReference type="GO" id="GO:0005634">
    <property type="term" value="C:nucleus"/>
    <property type="evidence" value="ECO:0007669"/>
    <property type="project" value="UniProtKB-SubCell"/>
</dbReference>
<evidence type="ECO:0000256" key="3">
    <source>
        <dbReference type="ARBA" id="ARBA00022833"/>
    </source>
</evidence>
<dbReference type="Pfam" id="PF02701">
    <property type="entry name" value="Zn_ribbon_Dof"/>
    <property type="match status" value="1"/>
</dbReference>
<keyword evidence="3 9" id="KW-0862">Zinc</keyword>
<keyword evidence="1 9" id="KW-0479">Metal-binding</keyword>
<dbReference type="InterPro" id="IPR003851">
    <property type="entry name" value="Znf_Dof"/>
</dbReference>
<protein>
    <recommendedName>
        <fullName evidence="9">Dof zinc finger protein</fullName>
    </recommendedName>
</protein>
<evidence type="ECO:0000259" key="11">
    <source>
        <dbReference type="PROSITE" id="PS50884"/>
    </source>
</evidence>
<sequence>MMPPNNFQPKQASFDDNQISISNRKTTTTRPHEVDLNCPRCDSPNTKFCYYNNYSLAQPRHFCKTCRRYWTKGGALRNVPIGGGCRKNKKIKSSTRLSSDSSGSSEIGGFNFFHGLSPAVDFNLGGLSFTRLSPSPNGIYNHFPSFGDISATSEAAVSVTSPRFRLDPSGSSIAGSGSGSGSLTGFSYPLTSVSSGFCGASQENIGGASMNVNSNLAYSIESLSCINQDLHWKLQQQRLAMLFGAGKNHKDVMSTVLTGPIENHIQKLQPMMFENLEISKPQVCAAGNSRKDGETSGDPSTEWFLGNSYAPVIATPTNRSNIGNDDYTGNWDGVQAWGDLNQYSSLP</sequence>
<evidence type="ECO:0000256" key="10">
    <source>
        <dbReference type="SAM" id="MobiDB-lite"/>
    </source>
</evidence>
<gene>
    <name evidence="12" type="ORF">OIU85_017919</name>
    <name evidence="13" type="ORF">SVIM_LOCUS257751</name>
</gene>
<keyword evidence="5 8" id="KW-0238">DNA-binding</keyword>
<keyword evidence="6 9" id="KW-0804">Transcription</keyword>
<keyword evidence="7 8" id="KW-0539">Nucleus</keyword>
<name>A0A6N2M412_SALVM</name>
<dbReference type="GO" id="GO:0003700">
    <property type="term" value="F:DNA-binding transcription factor activity"/>
    <property type="evidence" value="ECO:0007669"/>
    <property type="project" value="UniProtKB-UniRule"/>
</dbReference>
<accession>A0A6N2M412</accession>
<keyword evidence="2 8" id="KW-0863">Zinc-finger</keyword>
<evidence type="ECO:0000256" key="7">
    <source>
        <dbReference type="ARBA" id="ARBA00023242"/>
    </source>
</evidence>
<dbReference type="EMBL" id="JAPFFL010000003">
    <property type="protein sequence ID" value="KAJ6735638.1"/>
    <property type="molecule type" value="Genomic_DNA"/>
</dbReference>
<dbReference type="EMBL" id="CAADRP010001585">
    <property type="protein sequence ID" value="VFU42638.1"/>
    <property type="molecule type" value="Genomic_DNA"/>
</dbReference>
<dbReference type="OrthoDB" id="1927254at2759"/>
<dbReference type="PANTHER" id="PTHR31992:SF311">
    <property type="entry name" value="DOF ZINC FINGER PROTEIN"/>
    <property type="match status" value="1"/>
</dbReference>
<evidence type="ECO:0000256" key="1">
    <source>
        <dbReference type="ARBA" id="ARBA00022723"/>
    </source>
</evidence>
<organism evidence="13">
    <name type="scientific">Salix viminalis</name>
    <name type="common">Common osier</name>
    <name type="synonym">Basket willow</name>
    <dbReference type="NCBI Taxonomy" id="40686"/>
    <lineage>
        <taxon>Eukaryota</taxon>
        <taxon>Viridiplantae</taxon>
        <taxon>Streptophyta</taxon>
        <taxon>Embryophyta</taxon>
        <taxon>Tracheophyta</taxon>
        <taxon>Spermatophyta</taxon>
        <taxon>Magnoliopsida</taxon>
        <taxon>eudicotyledons</taxon>
        <taxon>Gunneridae</taxon>
        <taxon>Pentapetalae</taxon>
        <taxon>rosids</taxon>
        <taxon>fabids</taxon>
        <taxon>Malpighiales</taxon>
        <taxon>Salicaceae</taxon>
        <taxon>Saliceae</taxon>
        <taxon>Salix</taxon>
    </lineage>
</organism>
<evidence type="ECO:0000256" key="6">
    <source>
        <dbReference type="ARBA" id="ARBA00023163"/>
    </source>
</evidence>
<comment type="function">
    <text evidence="9">Transcription factor that binds specifically to a 5'-AA[AG]G-3' consensus core sequence.</text>
</comment>
<evidence type="ECO:0000256" key="5">
    <source>
        <dbReference type="ARBA" id="ARBA00023125"/>
    </source>
</evidence>
<feature type="domain" description="Dof-type" evidence="11">
    <location>
        <begin position="36"/>
        <end position="90"/>
    </location>
</feature>
<evidence type="ECO:0000256" key="4">
    <source>
        <dbReference type="ARBA" id="ARBA00023015"/>
    </source>
</evidence>
<evidence type="ECO:0000313" key="13">
    <source>
        <dbReference type="EMBL" id="VFU42638.1"/>
    </source>
</evidence>
<feature type="region of interest" description="Disordered" evidence="10">
    <location>
        <begin position="1"/>
        <end position="29"/>
    </location>
</feature>
<dbReference type="Proteomes" id="UP001151529">
    <property type="component" value="Chromosome 5"/>
</dbReference>
<evidence type="ECO:0000313" key="14">
    <source>
        <dbReference type="Proteomes" id="UP001151529"/>
    </source>
</evidence>
<proteinExistence type="predicted"/>
<reference evidence="12" key="2">
    <citation type="submission" date="2022-11" db="EMBL/GenBank/DDBJ databases">
        <authorList>
            <person name="Hyden B.L."/>
            <person name="Feng K."/>
            <person name="Yates T."/>
            <person name="Jawdy S."/>
            <person name="Smart L.B."/>
            <person name="Muchero W."/>
        </authorList>
    </citation>
    <scope>NUCLEOTIDE SEQUENCE</scope>
    <source>
        <tissue evidence="12">Shoot tip</tissue>
    </source>
</reference>
<evidence type="ECO:0000256" key="9">
    <source>
        <dbReference type="RuleBase" id="RU369094"/>
    </source>
</evidence>